<evidence type="ECO:0000313" key="8">
    <source>
        <dbReference type="Proteomes" id="UP001139451"/>
    </source>
</evidence>
<evidence type="ECO:0000256" key="1">
    <source>
        <dbReference type="ARBA" id="ARBA00001974"/>
    </source>
</evidence>
<dbReference type="GO" id="GO:0016651">
    <property type="term" value="F:oxidoreductase activity, acting on NAD(P)H"/>
    <property type="evidence" value="ECO:0007669"/>
    <property type="project" value="TreeGrafter"/>
</dbReference>
<comment type="caution">
    <text evidence="7">The sequence shown here is derived from an EMBL/GenBank/DDBJ whole genome shotgun (WGS) entry which is preliminary data.</text>
</comment>
<dbReference type="GO" id="GO:0005737">
    <property type="term" value="C:cytoplasm"/>
    <property type="evidence" value="ECO:0007669"/>
    <property type="project" value="TreeGrafter"/>
</dbReference>
<proteinExistence type="predicted"/>
<keyword evidence="3" id="KW-0274">FAD</keyword>
<dbReference type="Proteomes" id="UP001139451">
    <property type="component" value="Unassembled WGS sequence"/>
</dbReference>
<evidence type="ECO:0000256" key="3">
    <source>
        <dbReference type="ARBA" id="ARBA00022827"/>
    </source>
</evidence>
<dbReference type="Pfam" id="PF07992">
    <property type="entry name" value="Pyr_redox_2"/>
    <property type="match status" value="1"/>
</dbReference>
<sequence length="420" mass="45768">MLSNETFVLIGGGYASSRTADCLRQEGFDGRIVLVSEEPHLPYSRPPLCKKGLVSQLDITRLPLRHAAFYERSRIELMLGKHVTGIDRAARRVRIEGEASLDYDKLLIGTGGRPRRLPIPGNELAGIHVIRTYEDMVAMRAGFAPGARLAIIGAGYIGLETAASAVGAGLDVTVIELSARLMSRVAAPVTSEFFARYHLDHGVKLMLHRSAQGFEGVDGRVAAVLLDDGTRVAADLVLVAAGNIPEFSLAAEAGLTCEGGIVVDDRCRTSDPLIFAAGDCTRHPSVRYGRRIQLESVDNALEQARVAAAGMCGRKVRHAHVPWFWSDQYNLKLQIVGLADGFDEIVVRGDPDKPGYSIWYLRESEVLCMETVNNPREFMQAGRWIGAHAKVDARILRDAGHELDEAVIGKNELLEPVARG</sequence>
<dbReference type="SUPFAM" id="SSF55424">
    <property type="entry name" value="FAD/NAD-linked reductases, dimerisation (C-terminal) domain"/>
    <property type="match status" value="1"/>
</dbReference>
<dbReference type="PRINTS" id="PR00368">
    <property type="entry name" value="FADPNR"/>
</dbReference>
<keyword evidence="2" id="KW-0285">Flavoprotein</keyword>
<feature type="domain" description="FAD/NAD(P)-binding" evidence="5">
    <location>
        <begin position="8"/>
        <end position="304"/>
    </location>
</feature>
<dbReference type="EMBL" id="JAMLDX010000008">
    <property type="protein sequence ID" value="MCP3731108.1"/>
    <property type="molecule type" value="Genomic_DNA"/>
</dbReference>
<dbReference type="PRINTS" id="PR00411">
    <property type="entry name" value="PNDRDTASEI"/>
</dbReference>
<dbReference type="PANTHER" id="PTHR43557">
    <property type="entry name" value="APOPTOSIS-INDUCING FACTOR 1"/>
    <property type="match status" value="1"/>
</dbReference>
<keyword evidence="4" id="KW-0560">Oxidoreductase</keyword>
<evidence type="ECO:0000256" key="2">
    <source>
        <dbReference type="ARBA" id="ARBA00022630"/>
    </source>
</evidence>
<dbReference type="InterPro" id="IPR028202">
    <property type="entry name" value="Reductase_C"/>
</dbReference>
<protein>
    <submittedName>
        <fullName evidence="7">FAD-dependent oxidoreductase</fullName>
    </submittedName>
</protein>
<reference evidence="7" key="1">
    <citation type="submission" date="2022-05" db="EMBL/GenBank/DDBJ databases">
        <title>Sphingomonas sp. strain MG17 Genome sequencing and assembly.</title>
        <authorList>
            <person name="Kim I."/>
        </authorList>
    </citation>
    <scope>NUCLEOTIDE SEQUENCE</scope>
    <source>
        <strain evidence="7">MG17</strain>
    </source>
</reference>
<name>A0A9X2HHU9_9SPHN</name>
<dbReference type="Gene3D" id="3.30.390.30">
    <property type="match status" value="1"/>
</dbReference>
<evidence type="ECO:0000259" key="5">
    <source>
        <dbReference type="Pfam" id="PF07992"/>
    </source>
</evidence>
<comment type="cofactor">
    <cofactor evidence="1">
        <name>FAD</name>
        <dbReference type="ChEBI" id="CHEBI:57692"/>
    </cofactor>
</comment>
<accession>A0A9X2HHU9</accession>
<dbReference type="AlphaFoldDB" id="A0A9X2HHU9"/>
<keyword evidence="8" id="KW-1185">Reference proteome</keyword>
<evidence type="ECO:0000313" key="7">
    <source>
        <dbReference type="EMBL" id="MCP3731108.1"/>
    </source>
</evidence>
<dbReference type="PANTHER" id="PTHR43557:SF2">
    <property type="entry name" value="RIESKE DOMAIN-CONTAINING PROTEIN-RELATED"/>
    <property type="match status" value="1"/>
</dbReference>
<evidence type="ECO:0000259" key="6">
    <source>
        <dbReference type="Pfam" id="PF14759"/>
    </source>
</evidence>
<dbReference type="SUPFAM" id="SSF51905">
    <property type="entry name" value="FAD/NAD(P)-binding domain"/>
    <property type="match status" value="2"/>
</dbReference>
<dbReference type="InterPro" id="IPR050446">
    <property type="entry name" value="FAD-oxidoreductase/Apoptosis"/>
</dbReference>
<dbReference type="InterPro" id="IPR036188">
    <property type="entry name" value="FAD/NAD-bd_sf"/>
</dbReference>
<dbReference type="InterPro" id="IPR023753">
    <property type="entry name" value="FAD/NAD-binding_dom"/>
</dbReference>
<dbReference type="Gene3D" id="3.50.50.60">
    <property type="entry name" value="FAD/NAD(P)-binding domain"/>
    <property type="match status" value="2"/>
</dbReference>
<dbReference type="InterPro" id="IPR016156">
    <property type="entry name" value="FAD/NAD-linked_Rdtase_dimer_sf"/>
</dbReference>
<gene>
    <name evidence="7" type="ORF">M9978_11780</name>
</gene>
<dbReference type="Pfam" id="PF14759">
    <property type="entry name" value="Reductase_C"/>
    <property type="match status" value="1"/>
</dbReference>
<organism evidence="7 8">
    <name type="scientific">Sphingomonas tagetis</name>
    <dbReference type="NCBI Taxonomy" id="2949092"/>
    <lineage>
        <taxon>Bacteria</taxon>
        <taxon>Pseudomonadati</taxon>
        <taxon>Pseudomonadota</taxon>
        <taxon>Alphaproteobacteria</taxon>
        <taxon>Sphingomonadales</taxon>
        <taxon>Sphingomonadaceae</taxon>
        <taxon>Sphingomonas</taxon>
    </lineage>
</organism>
<evidence type="ECO:0000256" key="4">
    <source>
        <dbReference type="ARBA" id="ARBA00023002"/>
    </source>
</evidence>
<dbReference type="RefSeq" id="WP_254293388.1">
    <property type="nucleotide sequence ID" value="NZ_JAMLDX010000008.1"/>
</dbReference>
<feature type="domain" description="Reductase C-terminal" evidence="6">
    <location>
        <begin position="323"/>
        <end position="406"/>
    </location>
</feature>